<dbReference type="GO" id="GO:0001680">
    <property type="term" value="P:tRNA 3'-terminal CCA addition"/>
    <property type="evidence" value="ECO:0007669"/>
    <property type="project" value="UniProtKB-ARBA"/>
</dbReference>
<dbReference type="PANTHER" id="PTHR43051">
    <property type="entry name" value="POLYNUCLEOTIDE ADENYLYLTRANSFERASE FAMILY PROTEIN"/>
    <property type="match status" value="1"/>
</dbReference>
<dbReference type="Proteomes" id="UP000232323">
    <property type="component" value="Unassembled WGS sequence"/>
</dbReference>
<dbReference type="PANTHER" id="PTHR43051:SF1">
    <property type="entry name" value="POLYNUCLEOTIDE ADENYLYLTRANSFERASE FAMILY PROTEIN"/>
    <property type="match status" value="1"/>
</dbReference>
<feature type="domain" description="Poly A polymerase head" evidence="4">
    <location>
        <begin position="241"/>
        <end position="353"/>
    </location>
</feature>
<dbReference type="GO" id="GO:0016779">
    <property type="term" value="F:nucleotidyltransferase activity"/>
    <property type="evidence" value="ECO:0007669"/>
    <property type="project" value="InterPro"/>
</dbReference>
<accession>A0A250X8T1</accession>
<dbReference type="Gene3D" id="1.10.3090.10">
    <property type="entry name" value="cca-adding enzyme, domain 2"/>
    <property type="match status" value="1"/>
</dbReference>
<keyword evidence="3" id="KW-0694">RNA-binding</keyword>
<evidence type="ECO:0000256" key="2">
    <source>
        <dbReference type="ARBA" id="ARBA00022679"/>
    </source>
</evidence>
<dbReference type="STRING" id="1157962.A0A250X8T1"/>
<evidence type="ECO:0000313" key="6">
    <source>
        <dbReference type="Proteomes" id="UP000232323"/>
    </source>
</evidence>
<dbReference type="EMBL" id="BEGY01000040">
    <property type="protein sequence ID" value="GAX79180.1"/>
    <property type="molecule type" value="Genomic_DNA"/>
</dbReference>
<protein>
    <recommendedName>
        <fullName evidence="4">Poly A polymerase head domain-containing protein</fullName>
    </recommendedName>
</protein>
<dbReference type="InterPro" id="IPR052191">
    <property type="entry name" value="tRNA_ntf/polyA_polymerase_I"/>
</dbReference>
<proteinExistence type="inferred from homology"/>
<comment type="caution">
    <text evidence="5">The sequence shown here is derived from an EMBL/GenBank/DDBJ whole genome shotgun (WGS) entry which is preliminary data.</text>
</comment>
<dbReference type="Gene3D" id="3.30.460.10">
    <property type="entry name" value="Beta Polymerase, domain 2"/>
    <property type="match status" value="1"/>
</dbReference>
<dbReference type="InterPro" id="IPR043519">
    <property type="entry name" value="NT_sf"/>
</dbReference>
<dbReference type="InterPro" id="IPR002646">
    <property type="entry name" value="PolA_pol_head_dom"/>
</dbReference>
<evidence type="ECO:0000256" key="1">
    <source>
        <dbReference type="ARBA" id="ARBA00007265"/>
    </source>
</evidence>
<evidence type="ECO:0000256" key="3">
    <source>
        <dbReference type="RuleBase" id="RU003953"/>
    </source>
</evidence>
<sequence length="665" mass="74858">MLKKSTVRFFYSSFFTSVCRRSLAPNEFHCSTSTPKYPFQVCKVAFSQGFPAATQSFITVIVKDLASRWSCNIPKDFAASCNCTIPLSVDLHIRLAYRLRCPTNTGSSFDGRSPYHLNSKFIWKREVSTRAMSWANKEQPPSWMIMSSSPQALLSLRHFHLKREAQRLPTPFASPRLPNWQPSRSITTRVLGPDMAYKAKAPQPVRYPLPAINYTEEKKDEEAYKDAKDLIMKLQAAGFSAFIAGGWVRDRFMGRVATDIDISTNAKLPELIRELGTHCVHQLHPNTARVSHGMNKFEVSSFKGCQREPDNFSAYLDAVFRDYTINALLYDPIRNEVLDYTGAVEDITNKVLRMCEVPREWQNGPLSNLQDDPVRLLRGVRLMVQLQLQLHPRTLQHMKLCSSQLIKQDSLRLVLSTGQASKRGIVTTTEASYGRVWRELLKVASLENDFKGAFSASLRQCRVIDLLDKLFPFLDNNVLASKAWEVQSRMPKSVPLELRIMGLVNPFSNASILEFVINMLNTTAKGIKDHGGKPQMELAQLYQEAVEIVMGFYSVPQNLSKGAWIRFLSHKNSQDIVSVMAAWLAESTPAAVALDTPDAETGVTGVDINGCHSQPGKFHSQCINGDGDAGRSLAGRVENEGDGQHVEFLNQIKDMRIRWKKEICS</sequence>
<dbReference type="Pfam" id="PF01743">
    <property type="entry name" value="PolyA_pol"/>
    <property type="match status" value="1"/>
</dbReference>
<dbReference type="SUPFAM" id="SSF81891">
    <property type="entry name" value="Poly A polymerase C-terminal region-like"/>
    <property type="match status" value="1"/>
</dbReference>
<evidence type="ECO:0000259" key="4">
    <source>
        <dbReference type="Pfam" id="PF01743"/>
    </source>
</evidence>
<keyword evidence="2 3" id="KW-0808">Transferase</keyword>
<dbReference type="OrthoDB" id="445712at2759"/>
<dbReference type="AlphaFoldDB" id="A0A250X8T1"/>
<dbReference type="GO" id="GO:0003723">
    <property type="term" value="F:RNA binding"/>
    <property type="evidence" value="ECO:0007669"/>
    <property type="project" value="UniProtKB-KW"/>
</dbReference>
<reference evidence="5 6" key="1">
    <citation type="submission" date="2017-08" db="EMBL/GenBank/DDBJ databases">
        <title>Acidophilic green algal genome provides insights into adaptation to an acidic environment.</title>
        <authorList>
            <person name="Hirooka S."/>
            <person name="Hirose Y."/>
            <person name="Kanesaki Y."/>
            <person name="Higuchi S."/>
            <person name="Fujiwara T."/>
            <person name="Onuma R."/>
            <person name="Era A."/>
            <person name="Ohbayashi R."/>
            <person name="Uzuka A."/>
            <person name="Nozaki H."/>
            <person name="Yoshikawa H."/>
            <person name="Miyagishima S.Y."/>
        </authorList>
    </citation>
    <scope>NUCLEOTIDE SEQUENCE [LARGE SCALE GENOMIC DNA]</scope>
    <source>
        <strain evidence="5 6">NIES-2499</strain>
    </source>
</reference>
<dbReference type="SUPFAM" id="SSF81301">
    <property type="entry name" value="Nucleotidyltransferase"/>
    <property type="match status" value="1"/>
</dbReference>
<name>A0A250X8T1_9CHLO</name>
<evidence type="ECO:0000313" key="5">
    <source>
        <dbReference type="EMBL" id="GAX79180.1"/>
    </source>
</evidence>
<comment type="similarity">
    <text evidence="1 3">Belongs to the tRNA nucleotidyltransferase/poly(A) polymerase family.</text>
</comment>
<organism evidence="5 6">
    <name type="scientific">Chlamydomonas eustigma</name>
    <dbReference type="NCBI Taxonomy" id="1157962"/>
    <lineage>
        <taxon>Eukaryota</taxon>
        <taxon>Viridiplantae</taxon>
        <taxon>Chlorophyta</taxon>
        <taxon>core chlorophytes</taxon>
        <taxon>Chlorophyceae</taxon>
        <taxon>CS clade</taxon>
        <taxon>Chlamydomonadales</taxon>
        <taxon>Chlamydomonadaceae</taxon>
        <taxon>Chlamydomonas</taxon>
    </lineage>
</organism>
<gene>
    <name evidence="5" type="ORF">CEUSTIGMA_g6620.t1</name>
</gene>
<keyword evidence="6" id="KW-1185">Reference proteome</keyword>